<evidence type="ECO:0000256" key="3">
    <source>
        <dbReference type="ARBA" id="ARBA00022884"/>
    </source>
</evidence>
<feature type="compositionally biased region" description="Low complexity" evidence="6">
    <location>
        <begin position="53"/>
        <end position="69"/>
    </location>
</feature>
<evidence type="ECO:0000313" key="9">
    <source>
        <dbReference type="Proteomes" id="UP001055712"/>
    </source>
</evidence>
<evidence type="ECO:0000313" key="8">
    <source>
        <dbReference type="EMBL" id="KAI3432566.1"/>
    </source>
</evidence>
<name>A0A9D4YY90_CHLVU</name>
<feature type="region of interest" description="Disordered" evidence="6">
    <location>
        <begin position="354"/>
        <end position="423"/>
    </location>
</feature>
<dbReference type="InterPro" id="IPR035979">
    <property type="entry name" value="RBD_domain_sf"/>
</dbReference>
<keyword evidence="3 5" id="KW-0694">RNA-binding</keyword>
<evidence type="ECO:0000256" key="5">
    <source>
        <dbReference type="PROSITE-ProRule" id="PRU00176"/>
    </source>
</evidence>
<reference evidence="8" key="2">
    <citation type="submission" date="2020-11" db="EMBL/GenBank/DDBJ databases">
        <authorList>
            <person name="Cecchin M."/>
            <person name="Marcolungo L."/>
            <person name="Rossato M."/>
            <person name="Girolomoni L."/>
            <person name="Cosentino E."/>
            <person name="Cuine S."/>
            <person name="Li-Beisson Y."/>
            <person name="Delledonne M."/>
            <person name="Ballottari M."/>
        </authorList>
    </citation>
    <scope>NUCLEOTIDE SEQUENCE</scope>
    <source>
        <strain evidence="8">211/11P</strain>
        <tissue evidence="8">Whole cell</tissue>
    </source>
</reference>
<dbReference type="Gene3D" id="3.30.70.330">
    <property type="match status" value="2"/>
</dbReference>
<dbReference type="PROSITE" id="PS50102">
    <property type="entry name" value="RRM"/>
    <property type="match status" value="2"/>
</dbReference>
<reference evidence="8" key="1">
    <citation type="journal article" date="2019" name="Plant J.">
        <title>Chlorella vulgaris genome assembly and annotation reveals the molecular basis for metabolic acclimation to high light conditions.</title>
        <authorList>
            <person name="Cecchin M."/>
            <person name="Marcolungo L."/>
            <person name="Rossato M."/>
            <person name="Girolomoni L."/>
            <person name="Cosentino E."/>
            <person name="Cuine S."/>
            <person name="Li-Beisson Y."/>
            <person name="Delledonne M."/>
            <person name="Ballottari M."/>
        </authorList>
    </citation>
    <scope>NUCLEOTIDE SEQUENCE</scope>
    <source>
        <strain evidence="8">211/11P</strain>
    </source>
</reference>
<comment type="caution">
    <text evidence="8">The sequence shown here is derived from an EMBL/GenBank/DDBJ whole genome shotgun (WGS) entry which is preliminary data.</text>
</comment>
<gene>
    <name evidence="8" type="ORF">D9Q98_004115</name>
</gene>
<comment type="similarity">
    <text evidence="2">Belongs to the RRM RBM34 family.</text>
</comment>
<dbReference type="EMBL" id="SIDB01000005">
    <property type="protein sequence ID" value="KAI3432566.1"/>
    <property type="molecule type" value="Genomic_DNA"/>
</dbReference>
<comment type="subcellular location">
    <subcellularLocation>
        <location evidence="1">Nucleus</location>
        <location evidence="1">Nucleolus</location>
    </subcellularLocation>
</comment>
<sequence length="423" mass="43617">MSLFGGLFASAPQAPSSSLFSTVGNKFAAQQPAAPPADTQDAGGSGKKRRKSAAAAAAGVPAVSTDAAAGQQPRKKQRKEAIVAQPLDKQKQKQKQKRERQEQATGAAEAAAASGTAAAAAALSAKGKTKQKAATAAAASAAPTPDAAPSAAPHPTAAPAAKPDLEAPDERLPRTLFVGNLPATVSRKALTQLFSPCGPVESVRLRSLPLKKGPDPEKPSKVPRRGAIASGAIDPDHSAHAYVVFAQEEAVEAALALNMTQFKGHHIRVDRATAKAAKGAVQFDPQRSLFVGNLALDVEDEELIQLFGVAEVEAVRVVRDAKSGEGKGVAFVLFRTQEGSKAAMKQRGVELKSRPLRITRVKRTDGASGGGKQAWQQGQAASGGGGGGGGDSKPAKKRKSGGKRPAVAARKQVARQKQGHQRQ</sequence>
<dbReference type="PANTHER" id="PTHR23236:SF25">
    <property type="entry name" value="RNA-BINDING PROTEIN 34"/>
    <property type="match status" value="1"/>
</dbReference>
<feature type="compositionally biased region" description="Gly residues" evidence="6">
    <location>
        <begin position="381"/>
        <end position="391"/>
    </location>
</feature>
<evidence type="ECO:0000256" key="1">
    <source>
        <dbReference type="ARBA" id="ARBA00004604"/>
    </source>
</evidence>
<evidence type="ECO:0000256" key="6">
    <source>
        <dbReference type="SAM" id="MobiDB-lite"/>
    </source>
</evidence>
<evidence type="ECO:0000256" key="4">
    <source>
        <dbReference type="ARBA" id="ARBA00023242"/>
    </source>
</evidence>
<accession>A0A9D4YY90</accession>
<keyword evidence="4" id="KW-0539">Nucleus</keyword>
<dbReference type="CDD" id="cd12394">
    <property type="entry name" value="RRM1_RBM34"/>
    <property type="match status" value="1"/>
</dbReference>
<dbReference type="SMART" id="SM00360">
    <property type="entry name" value="RRM"/>
    <property type="match status" value="2"/>
</dbReference>
<dbReference type="Proteomes" id="UP001055712">
    <property type="component" value="Unassembled WGS sequence"/>
</dbReference>
<evidence type="ECO:0000256" key="2">
    <source>
        <dbReference type="ARBA" id="ARBA00007077"/>
    </source>
</evidence>
<dbReference type="GO" id="GO:0005730">
    <property type="term" value="C:nucleolus"/>
    <property type="evidence" value="ECO:0007669"/>
    <property type="project" value="UniProtKB-SubCell"/>
</dbReference>
<dbReference type="SUPFAM" id="SSF54928">
    <property type="entry name" value="RNA-binding domain, RBD"/>
    <property type="match status" value="2"/>
</dbReference>
<organism evidence="8 9">
    <name type="scientific">Chlorella vulgaris</name>
    <name type="common">Green alga</name>
    <dbReference type="NCBI Taxonomy" id="3077"/>
    <lineage>
        <taxon>Eukaryota</taxon>
        <taxon>Viridiplantae</taxon>
        <taxon>Chlorophyta</taxon>
        <taxon>core chlorophytes</taxon>
        <taxon>Trebouxiophyceae</taxon>
        <taxon>Chlorellales</taxon>
        <taxon>Chlorellaceae</taxon>
        <taxon>Chlorella clade</taxon>
        <taxon>Chlorella</taxon>
    </lineage>
</organism>
<proteinExistence type="inferred from homology"/>
<dbReference type="InterPro" id="IPR012677">
    <property type="entry name" value="Nucleotide-bd_a/b_plait_sf"/>
</dbReference>
<dbReference type="AlphaFoldDB" id="A0A9D4YY90"/>
<feature type="compositionally biased region" description="Low complexity" evidence="6">
    <location>
        <begin position="28"/>
        <end position="42"/>
    </location>
</feature>
<dbReference type="Pfam" id="PF00076">
    <property type="entry name" value="RRM_1"/>
    <property type="match status" value="2"/>
</dbReference>
<dbReference type="GO" id="GO:0003723">
    <property type="term" value="F:RNA binding"/>
    <property type="evidence" value="ECO:0007669"/>
    <property type="project" value="UniProtKB-UniRule"/>
</dbReference>
<feature type="region of interest" description="Disordered" evidence="6">
    <location>
        <begin position="27"/>
        <end position="168"/>
    </location>
</feature>
<keyword evidence="9" id="KW-1185">Reference proteome</keyword>
<feature type="compositionally biased region" description="Low complexity" evidence="6">
    <location>
        <begin position="103"/>
        <end position="162"/>
    </location>
</feature>
<feature type="region of interest" description="Disordered" evidence="6">
    <location>
        <begin position="1"/>
        <end position="20"/>
    </location>
</feature>
<dbReference type="PANTHER" id="PTHR23236">
    <property type="entry name" value="EUKARYOTIC TRANSLATION INITIATION FACTOR 4B/4H"/>
    <property type="match status" value="1"/>
</dbReference>
<feature type="compositionally biased region" description="Basic residues" evidence="6">
    <location>
        <begin position="412"/>
        <end position="423"/>
    </location>
</feature>
<feature type="region of interest" description="Disordered" evidence="6">
    <location>
        <begin position="205"/>
        <end position="224"/>
    </location>
</feature>
<evidence type="ECO:0000259" key="7">
    <source>
        <dbReference type="PROSITE" id="PS50102"/>
    </source>
</evidence>
<protein>
    <recommendedName>
        <fullName evidence="7">RRM domain-containing protein</fullName>
    </recommendedName>
</protein>
<dbReference type="OrthoDB" id="442677at2759"/>
<feature type="domain" description="RRM" evidence="7">
    <location>
        <begin position="287"/>
        <end position="363"/>
    </location>
</feature>
<feature type="domain" description="RRM" evidence="7">
    <location>
        <begin position="174"/>
        <end position="274"/>
    </location>
</feature>
<dbReference type="InterPro" id="IPR000504">
    <property type="entry name" value="RRM_dom"/>
</dbReference>